<keyword evidence="3" id="KW-1185">Reference proteome</keyword>
<organism evidence="2 3">
    <name type="scientific">Microthlaspi erraticum</name>
    <dbReference type="NCBI Taxonomy" id="1685480"/>
    <lineage>
        <taxon>Eukaryota</taxon>
        <taxon>Viridiplantae</taxon>
        <taxon>Streptophyta</taxon>
        <taxon>Embryophyta</taxon>
        <taxon>Tracheophyta</taxon>
        <taxon>Spermatophyta</taxon>
        <taxon>Magnoliopsida</taxon>
        <taxon>eudicotyledons</taxon>
        <taxon>Gunneridae</taxon>
        <taxon>Pentapetalae</taxon>
        <taxon>rosids</taxon>
        <taxon>malvids</taxon>
        <taxon>Brassicales</taxon>
        <taxon>Brassicaceae</taxon>
        <taxon>Coluteocarpeae</taxon>
        <taxon>Microthlaspi</taxon>
    </lineage>
</organism>
<name>A0A6D2K890_9BRAS</name>
<evidence type="ECO:0000313" key="3">
    <source>
        <dbReference type="Proteomes" id="UP000467841"/>
    </source>
</evidence>
<protein>
    <submittedName>
        <fullName evidence="2">Uncharacterized protein</fullName>
    </submittedName>
</protein>
<evidence type="ECO:0000256" key="1">
    <source>
        <dbReference type="SAM" id="SignalP"/>
    </source>
</evidence>
<comment type="caution">
    <text evidence="2">The sequence shown here is derived from an EMBL/GenBank/DDBJ whole genome shotgun (WGS) entry which is preliminary data.</text>
</comment>
<dbReference type="EMBL" id="CACVBM020001385">
    <property type="protein sequence ID" value="CAA7048360.1"/>
    <property type="molecule type" value="Genomic_DNA"/>
</dbReference>
<accession>A0A6D2K890</accession>
<proteinExistence type="predicted"/>
<keyword evidence="1" id="KW-0732">Signal</keyword>
<evidence type="ECO:0000313" key="2">
    <source>
        <dbReference type="EMBL" id="CAA7048360.1"/>
    </source>
</evidence>
<gene>
    <name evidence="2" type="ORF">MERR_LOCUS35595</name>
</gene>
<feature type="signal peptide" evidence="1">
    <location>
        <begin position="1"/>
        <end position="25"/>
    </location>
</feature>
<sequence>MNHPLHKHPLVLFHLLSFKAYLLEPEYFGTGCSHAMVVVEMVVVSCMYQCGEQGCLFKLDAKCASLLDSSTHDCHPQYHPLFFNFTKGECTGLYMFL</sequence>
<dbReference type="AlphaFoldDB" id="A0A6D2K890"/>
<dbReference type="Proteomes" id="UP000467841">
    <property type="component" value="Unassembled WGS sequence"/>
</dbReference>
<reference evidence="2" key="1">
    <citation type="submission" date="2020-01" db="EMBL/GenBank/DDBJ databases">
        <authorList>
            <person name="Mishra B."/>
        </authorList>
    </citation>
    <scope>NUCLEOTIDE SEQUENCE [LARGE SCALE GENOMIC DNA]</scope>
</reference>
<feature type="chain" id="PRO_5025485575" evidence="1">
    <location>
        <begin position="26"/>
        <end position="97"/>
    </location>
</feature>